<dbReference type="PROSITE" id="PS50853">
    <property type="entry name" value="FN3"/>
    <property type="match status" value="1"/>
</dbReference>
<feature type="signal peptide" evidence="1">
    <location>
        <begin position="1"/>
        <end position="23"/>
    </location>
</feature>
<feature type="domain" description="Fibronectin type-III" evidence="2">
    <location>
        <begin position="697"/>
        <end position="791"/>
    </location>
</feature>
<feature type="chain" id="PRO_5019471403" description="Fibronectin type-III domain-containing protein" evidence="1">
    <location>
        <begin position="24"/>
        <end position="913"/>
    </location>
</feature>
<dbReference type="RefSeq" id="WP_124328488.1">
    <property type="nucleotide sequence ID" value="NZ_BEXT01000001.1"/>
</dbReference>
<gene>
    <name evidence="3" type="ORF">DENIS_2128</name>
</gene>
<dbReference type="CDD" id="cd00063">
    <property type="entry name" value="FN3"/>
    <property type="match status" value="1"/>
</dbReference>
<reference evidence="4" key="1">
    <citation type="submission" date="2017-11" db="EMBL/GenBank/DDBJ databases">
        <authorList>
            <person name="Watanabe M."/>
            <person name="Kojima H."/>
        </authorList>
    </citation>
    <scope>NUCLEOTIDE SEQUENCE [LARGE SCALE GENOMIC DNA]</scope>
    <source>
        <strain evidence="4">Tokyo 01</strain>
    </source>
</reference>
<evidence type="ECO:0000256" key="1">
    <source>
        <dbReference type="SAM" id="SignalP"/>
    </source>
</evidence>
<dbReference type="SUPFAM" id="SSF49265">
    <property type="entry name" value="Fibronectin type III"/>
    <property type="match status" value="1"/>
</dbReference>
<dbReference type="AlphaFoldDB" id="A0A401FW27"/>
<dbReference type="Proteomes" id="UP000288096">
    <property type="component" value="Unassembled WGS sequence"/>
</dbReference>
<dbReference type="InterPro" id="IPR036116">
    <property type="entry name" value="FN3_sf"/>
</dbReference>
<name>A0A401FW27_9BACT</name>
<dbReference type="EMBL" id="BEXT01000001">
    <property type="protein sequence ID" value="GBC61168.1"/>
    <property type="molecule type" value="Genomic_DNA"/>
</dbReference>
<sequence>MRRGIIVFLLSGLFICLTGPGHAWTPVPVADDPLVRMPGTQPGQTALEAPGRCLNCHAGYNTAVEPGYNWTGSMMAQASRDFLYWSCLTVAAQDSVWAIGTPNAADICERCHFPKGWLEGRSDPPNASAMTGADFDGVQCDFCHSMYDPFFETTYAGTREGSDWLNYWDETNASSTPSQTAADATYTEDMALAETISLFNGIAFFVNSLPPANYTENGSGQYFASPNGQKRASFADANARHRIFYSRYHKSRFFCATCHDVSNPVLANLGQDGTQPLTTETNSAYSYFHVERTFSEFMLSAYGQQGGAATNPEFQNQGAPDITHAAKCQDCHMRDMTGQAARMRIAVVRPGQSVEHPDSGQPLHDLTGGNAWVSWVLASTIPGSPNYDPFNEAELNKGPEILTLDLTQGEGIDPAALLAGVDRARQQLLLAATIKNLTYHPGTGNVSFQVQNNSAHKLISGFPEGRRMFVNIRAYAGDILIYEVNPYDTSAQTLKGLGYSYESGGLLNDNPVITDPETELYADELVYEMKPGSNLTGEAKSFHFALADGRYKDNRIPPKGFDISNAAARLASPVLKGVEENSYFSADEYLYGCDEVSMDIAPAADYVEVSLFYQITSREYIEFLRDEINGTGTTLFSPTLSGEPEAYIIQTDPFFSRLRAWGDTIWNLWTHNIDADCASPFLMARATYGSAPTGCTAPVPTLLSATPDNTGVVLNWSDESADQMAAGYRIYYDQAGKSQWVADLPDPTVTTYIDTGLTNGLEYCYKVTSYYDATCESAFSNILCAIPAAPGQTTDPASVTSMETGIYIGRGRARTYTPQTTFNAGNSVVIRATVIDSITGLPIAGATVDLLITGPETLTLVTGLSDASGMAEAIWQTRTQLTAPGEYTVQPTNVTIAGYHWDGVQTSAVFTIE</sequence>
<keyword evidence="1" id="KW-0732">Signal</keyword>
<dbReference type="Gene3D" id="2.60.40.10">
    <property type="entry name" value="Immunoglobulins"/>
    <property type="match status" value="1"/>
</dbReference>
<dbReference type="SUPFAM" id="SSF48695">
    <property type="entry name" value="Multiheme cytochromes"/>
    <property type="match status" value="1"/>
</dbReference>
<dbReference type="OrthoDB" id="9814800at2"/>
<dbReference type="InterPro" id="IPR003961">
    <property type="entry name" value="FN3_dom"/>
</dbReference>
<evidence type="ECO:0000313" key="4">
    <source>
        <dbReference type="Proteomes" id="UP000288096"/>
    </source>
</evidence>
<proteinExistence type="predicted"/>
<organism evidence="3 4">
    <name type="scientific">Desulfonema ishimotonii</name>
    <dbReference type="NCBI Taxonomy" id="45657"/>
    <lineage>
        <taxon>Bacteria</taxon>
        <taxon>Pseudomonadati</taxon>
        <taxon>Thermodesulfobacteriota</taxon>
        <taxon>Desulfobacteria</taxon>
        <taxon>Desulfobacterales</taxon>
        <taxon>Desulfococcaceae</taxon>
        <taxon>Desulfonema</taxon>
    </lineage>
</organism>
<dbReference type="InterPro" id="IPR036280">
    <property type="entry name" value="Multihaem_cyt_sf"/>
</dbReference>
<evidence type="ECO:0000313" key="3">
    <source>
        <dbReference type="EMBL" id="GBC61168.1"/>
    </source>
</evidence>
<keyword evidence="4" id="KW-1185">Reference proteome</keyword>
<evidence type="ECO:0000259" key="2">
    <source>
        <dbReference type="PROSITE" id="PS50853"/>
    </source>
</evidence>
<reference evidence="4" key="2">
    <citation type="submission" date="2019-01" db="EMBL/GenBank/DDBJ databases">
        <title>Genome sequence of Desulfonema ishimotonii strain Tokyo 01.</title>
        <authorList>
            <person name="Fukui M."/>
        </authorList>
    </citation>
    <scope>NUCLEOTIDE SEQUENCE [LARGE SCALE GENOMIC DNA]</scope>
    <source>
        <strain evidence="4">Tokyo 01</strain>
    </source>
</reference>
<dbReference type="Gene3D" id="1.10.1130.10">
    <property type="entry name" value="Flavocytochrome C3, Chain A"/>
    <property type="match status" value="1"/>
</dbReference>
<dbReference type="InterPro" id="IPR013783">
    <property type="entry name" value="Ig-like_fold"/>
</dbReference>
<accession>A0A401FW27</accession>
<protein>
    <recommendedName>
        <fullName evidence="2">Fibronectin type-III domain-containing protein</fullName>
    </recommendedName>
</protein>
<comment type="caution">
    <text evidence="3">The sequence shown here is derived from an EMBL/GenBank/DDBJ whole genome shotgun (WGS) entry which is preliminary data.</text>
</comment>